<evidence type="ECO:0000313" key="2">
    <source>
        <dbReference type="Proteomes" id="UP001385951"/>
    </source>
</evidence>
<sequence length="146" mass="16566">MLEEFHITEKLLSITTDNASPNDVMIKVLGDSIETFGRQDNQVRCFDHIANLCAKSVLWPFDVKKKDLDTVLNEAEEALHELAEGLDLDDVSATQVPGEDDEQLGNNVERWIDEMDEMTSEEWEELSQKVYPVKVTGLPQELCLNT</sequence>
<accession>A0AAW0FBL4</accession>
<evidence type="ECO:0008006" key="3">
    <source>
        <dbReference type="Google" id="ProtNLM"/>
    </source>
</evidence>
<reference evidence="1 2" key="1">
    <citation type="submission" date="2022-09" db="EMBL/GenBank/DDBJ databases">
        <authorList>
            <person name="Palmer J.M."/>
        </authorList>
    </citation>
    <scope>NUCLEOTIDE SEQUENCE [LARGE SCALE GENOMIC DNA]</scope>
    <source>
        <strain evidence="1 2">DSM 7382</strain>
    </source>
</reference>
<name>A0AAW0FBL4_9APHY</name>
<dbReference type="EMBL" id="JASBNA010000123">
    <property type="protein sequence ID" value="KAK7676307.1"/>
    <property type="molecule type" value="Genomic_DNA"/>
</dbReference>
<keyword evidence="2" id="KW-1185">Reference proteome</keyword>
<gene>
    <name evidence="1" type="ORF">QCA50_020724</name>
</gene>
<comment type="caution">
    <text evidence="1">The sequence shown here is derived from an EMBL/GenBank/DDBJ whole genome shotgun (WGS) entry which is preliminary data.</text>
</comment>
<proteinExistence type="predicted"/>
<protein>
    <recommendedName>
        <fullName evidence="3">Transposase</fullName>
    </recommendedName>
</protein>
<evidence type="ECO:0000313" key="1">
    <source>
        <dbReference type="EMBL" id="KAK7676307.1"/>
    </source>
</evidence>
<dbReference type="AlphaFoldDB" id="A0AAW0FBL4"/>
<organism evidence="1 2">
    <name type="scientific">Cerrena zonata</name>
    <dbReference type="NCBI Taxonomy" id="2478898"/>
    <lineage>
        <taxon>Eukaryota</taxon>
        <taxon>Fungi</taxon>
        <taxon>Dikarya</taxon>
        <taxon>Basidiomycota</taxon>
        <taxon>Agaricomycotina</taxon>
        <taxon>Agaricomycetes</taxon>
        <taxon>Polyporales</taxon>
        <taxon>Cerrenaceae</taxon>
        <taxon>Cerrena</taxon>
    </lineage>
</organism>
<dbReference type="Proteomes" id="UP001385951">
    <property type="component" value="Unassembled WGS sequence"/>
</dbReference>